<dbReference type="PANTHER" id="PTHR21716">
    <property type="entry name" value="TRANSMEMBRANE PROTEIN"/>
    <property type="match status" value="1"/>
</dbReference>
<dbReference type="EMBL" id="DWYW01000124">
    <property type="protein sequence ID" value="HJA90239.1"/>
    <property type="molecule type" value="Genomic_DNA"/>
</dbReference>
<evidence type="ECO:0000256" key="4">
    <source>
        <dbReference type="ARBA" id="ARBA00022475"/>
    </source>
</evidence>
<organism evidence="9 10">
    <name type="scientific">Candidatus Jeotgalibaca merdavium</name>
    <dbReference type="NCBI Taxonomy" id="2838627"/>
    <lineage>
        <taxon>Bacteria</taxon>
        <taxon>Bacillati</taxon>
        <taxon>Bacillota</taxon>
        <taxon>Bacilli</taxon>
        <taxon>Lactobacillales</taxon>
        <taxon>Carnobacteriaceae</taxon>
        <taxon>Jeotgalibaca</taxon>
    </lineage>
</organism>
<feature type="transmembrane region" description="Helical" evidence="8">
    <location>
        <begin position="21"/>
        <end position="44"/>
    </location>
</feature>
<feature type="transmembrane region" description="Helical" evidence="8">
    <location>
        <begin position="247"/>
        <end position="280"/>
    </location>
</feature>
<dbReference type="InterPro" id="IPR002549">
    <property type="entry name" value="AI-2E-like"/>
</dbReference>
<feature type="transmembrane region" description="Helical" evidence="8">
    <location>
        <begin position="179"/>
        <end position="204"/>
    </location>
</feature>
<evidence type="ECO:0000256" key="5">
    <source>
        <dbReference type="ARBA" id="ARBA00022692"/>
    </source>
</evidence>
<feature type="transmembrane region" description="Helical" evidence="8">
    <location>
        <begin position="325"/>
        <end position="345"/>
    </location>
</feature>
<evidence type="ECO:0000256" key="7">
    <source>
        <dbReference type="ARBA" id="ARBA00023136"/>
    </source>
</evidence>
<feature type="transmembrane region" description="Helical" evidence="8">
    <location>
        <begin position="91"/>
        <end position="115"/>
    </location>
</feature>
<keyword evidence="6 8" id="KW-1133">Transmembrane helix</keyword>
<evidence type="ECO:0000256" key="2">
    <source>
        <dbReference type="ARBA" id="ARBA00009773"/>
    </source>
</evidence>
<feature type="transmembrane region" description="Helical" evidence="8">
    <location>
        <begin position="56"/>
        <end position="79"/>
    </location>
</feature>
<evidence type="ECO:0000256" key="8">
    <source>
        <dbReference type="SAM" id="Phobius"/>
    </source>
</evidence>
<evidence type="ECO:0000256" key="3">
    <source>
        <dbReference type="ARBA" id="ARBA00022448"/>
    </source>
</evidence>
<comment type="subcellular location">
    <subcellularLocation>
        <location evidence="1">Cell membrane</location>
        <topology evidence="1">Multi-pass membrane protein</topology>
    </subcellularLocation>
</comment>
<reference evidence="9" key="2">
    <citation type="submission" date="2021-04" db="EMBL/GenBank/DDBJ databases">
        <authorList>
            <person name="Gilroy R."/>
        </authorList>
    </citation>
    <scope>NUCLEOTIDE SEQUENCE</scope>
    <source>
        <strain evidence="9">CHK171-505</strain>
    </source>
</reference>
<comment type="similarity">
    <text evidence="2">Belongs to the autoinducer-2 exporter (AI-2E) (TC 2.A.86) family.</text>
</comment>
<keyword evidence="3" id="KW-0813">Transport</keyword>
<dbReference type="PANTHER" id="PTHR21716:SF53">
    <property type="entry name" value="PERMEASE PERM-RELATED"/>
    <property type="match status" value="1"/>
</dbReference>
<dbReference type="AlphaFoldDB" id="A0A9D2KXG5"/>
<evidence type="ECO:0000313" key="9">
    <source>
        <dbReference type="EMBL" id="HJA90239.1"/>
    </source>
</evidence>
<proteinExistence type="inferred from homology"/>
<dbReference type="Proteomes" id="UP000886856">
    <property type="component" value="Unassembled WGS sequence"/>
</dbReference>
<keyword evidence="5 8" id="KW-0812">Transmembrane</keyword>
<keyword evidence="7 8" id="KW-0472">Membrane</keyword>
<evidence type="ECO:0000256" key="6">
    <source>
        <dbReference type="ARBA" id="ARBA00022989"/>
    </source>
</evidence>
<feature type="transmembrane region" description="Helical" evidence="8">
    <location>
        <begin position="351"/>
        <end position="372"/>
    </location>
</feature>
<accession>A0A9D2KXG5</accession>
<reference evidence="9" key="1">
    <citation type="journal article" date="2021" name="PeerJ">
        <title>Extensive microbial diversity within the chicken gut microbiome revealed by metagenomics and culture.</title>
        <authorList>
            <person name="Gilroy R."/>
            <person name="Ravi A."/>
            <person name="Getino M."/>
            <person name="Pursley I."/>
            <person name="Horton D.L."/>
            <person name="Alikhan N.F."/>
            <person name="Baker D."/>
            <person name="Gharbi K."/>
            <person name="Hall N."/>
            <person name="Watson M."/>
            <person name="Adriaenssens E.M."/>
            <person name="Foster-Nyarko E."/>
            <person name="Jarju S."/>
            <person name="Secka A."/>
            <person name="Antonio M."/>
            <person name="Oren A."/>
            <person name="Chaudhuri R.R."/>
            <person name="La Ragione R."/>
            <person name="Hildebrand F."/>
            <person name="Pallen M.J."/>
        </authorList>
    </citation>
    <scope>NUCLEOTIDE SEQUENCE</scope>
    <source>
        <strain evidence="9">CHK171-505</strain>
    </source>
</reference>
<evidence type="ECO:0000256" key="1">
    <source>
        <dbReference type="ARBA" id="ARBA00004651"/>
    </source>
</evidence>
<gene>
    <name evidence="9" type="ORF">H9948_05550</name>
</gene>
<dbReference type="Pfam" id="PF01594">
    <property type="entry name" value="AI-2E_transport"/>
    <property type="match status" value="1"/>
</dbReference>
<protein>
    <submittedName>
        <fullName evidence="9">AI-2E family transporter</fullName>
    </submittedName>
</protein>
<feature type="transmembrane region" description="Helical" evidence="8">
    <location>
        <begin position="286"/>
        <end position="313"/>
    </location>
</feature>
<dbReference type="GO" id="GO:0055085">
    <property type="term" value="P:transmembrane transport"/>
    <property type="evidence" value="ECO:0007669"/>
    <property type="project" value="TreeGrafter"/>
</dbReference>
<evidence type="ECO:0000313" key="10">
    <source>
        <dbReference type="Proteomes" id="UP000886856"/>
    </source>
</evidence>
<name>A0A9D2KXG5_9LACT</name>
<comment type="caution">
    <text evidence="9">The sequence shown here is derived from an EMBL/GenBank/DDBJ whole genome shotgun (WGS) entry which is preliminary data.</text>
</comment>
<sequence>MEKKQTNHHSQVTRTSWFERWFLNNKIVTTLLIVLLILLIILIFSKISHLFQPVGSFFSVIGFPLILSGILYYLMNPLVNWLEKKKINRTAAIWMAFLVLVLLIIWGVAILIPVIREQTIGIIDDIPEFWVKINELFNNLFTYDWFRSFQEQFKEINTSIFDALSSWANNFLSNTFSGISSVLGVVTNVFVGLITMPIILYYLLKEGDKFPNQILAFLPTRHRSTIKELLTKINLQISQYVRGQITVAFFVGLMFVIGYSIIGLNYGIVLGVLAGFLNVIPYLGSFLAMVPAIIVGLVDSPIMLIQVLIVFSIEQFIEGRVISPQILGSNLSVHPVTIMIVLLTAGKVFGLVGFVLGIPGYAVLKVVFLHVFEWYKSYSGLYHEQSQSPPTSNLIEEE</sequence>
<dbReference type="GO" id="GO:0005886">
    <property type="term" value="C:plasma membrane"/>
    <property type="evidence" value="ECO:0007669"/>
    <property type="project" value="UniProtKB-SubCell"/>
</dbReference>
<keyword evidence="4" id="KW-1003">Cell membrane</keyword>